<organism evidence="9 10">
    <name type="scientific">Actinocrispum wychmicini</name>
    <dbReference type="NCBI Taxonomy" id="1213861"/>
    <lineage>
        <taxon>Bacteria</taxon>
        <taxon>Bacillati</taxon>
        <taxon>Actinomycetota</taxon>
        <taxon>Actinomycetes</taxon>
        <taxon>Pseudonocardiales</taxon>
        <taxon>Pseudonocardiaceae</taxon>
        <taxon>Actinocrispum</taxon>
    </lineage>
</organism>
<reference evidence="9 10" key="1">
    <citation type="submission" date="2019-03" db="EMBL/GenBank/DDBJ databases">
        <title>Genomic Encyclopedia of Type Strains, Phase IV (KMG-IV): sequencing the most valuable type-strain genomes for metagenomic binning, comparative biology and taxonomic classification.</title>
        <authorList>
            <person name="Goeker M."/>
        </authorList>
    </citation>
    <scope>NUCLEOTIDE SEQUENCE [LARGE SCALE GENOMIC DNA]</scope>
    <source>
        <strain evidence="9 10">DSM 45934</strain>
    </source>
</reference>
<evidence type="ECO:0000256" key="7">
    <source>
        <dbReference type="SAM" id="Phobius"/>
    </source>
</evidence>
<dbReference type="GO" id="GO:0005886">
    <property type="term" value="C:plasma membrane"/>
    <property type="evidence" value="ECO:0007669"/>
    <property type="project" value="UniProtKB-SubCell"/>
</dbReference>
<dbReference type="PROSITE" id="PS00211">
    <property type="entry name" value="ABC_TRANSPORTER_1"/>
    <property type="match status" value="1"/>
</dbReference>
<keyword evidence="5 7" id="KW-1133">Transmembrane helix</keyword>
<dbReference type="PANTHER" id="PTHR24221:SF646">
    <property type="entry name" value="HAEMOLYSIN SECRETION ATP-BINDING PROTEIN"/>
    <property type="match status" value="1"/>
</dbReference>
<gene>
    <name evidence="9" type="ORF">EV192_103400</name>
</gene>
<feature type="transmembrane region" description="Helical" evidence="7">
    <location>
        <begin position="20"/>
        <end position="38"/>
    </location>
</feature>
<dbReference type="InterPro" id="IPR003439">
    <property type="entry name" value="ABC_transporter-like_ATP-bd"/>
</dbReference>
<accession>A0A4R2JUV2</accession>
<dbReference type="GO" id="GO:0016887">
    <property type="term" value="F:ATP hydrolysis activity"/>
    <property type="evidence" value="ECO:0007669"/>
    <property type="project" value="InterPro"/>
</dbReference>
<dbReference type="InterPro" id="IPR027417">
    <property type="entry name" value="P-loop_NTPase"/>
</dbReference>
<keyword evidence="6 7" id="KW-0472">Membrane</keyword>
<dbReference type="SUPFAM" id="SSF52540">
    <property type="entry name" value="P-loop containing nucleoside triphosphate hydrolases"/>
    <property type="match status" value="1"/>
</dbReference>
<dbReference type="Proteomes" id="UP000295680">
    <property type="component" value="Unassembled WGS sequence"/>
</dbReference>
<dbReference type="GO" id="GO:0005524">
    <property type="term" value="F:ATP binding"/>
    <property type="evidence" value="ECO:0007669"/>
    <property type="project" value="UniProtKB-KW"/>
</dbReference>
<evidence type="ECO:0000313" key="10">
    <source>
        <dbReference type="Proteomes" id="UP000295680"/>
    </source>
</evidence>
<dbReference type="PANTHER" id="PTHR24221">
    <property type="entry name" value="ATP-BINDING CASSETTE SUB-FAMILY B"/>
    <property type="match status" value="1"/>
</dbReference>
<keyword evidence="10" id="KW-1185">Reference proteome</keyword>
<evidence type="ECO:0000256" key="2">
    <source>
        <dbReference type="ARBA" id="ARBA00022692"/>
    </source>
</evidence>
<dbReference type="InterPro" id="IPR036640">
    <property type="entry name" value="ABC1_TM_sf"/>
</dbReference>
<name>A0A4R2JUV2_9PSEU</name>
<feature type="transmembrane region" description="Helical" evidence="7">
    <location>
        <begin position="44"/>
        <end position="61"/>
    </location>
</feature>
<comment type="caution">
    <text evidence="9">The sequence shown here is derived from an EMBL/GenBank/DDBJ whole genome shotgun (WGS) entry which is preliminary data.</text>
</comment>
<feature type="transmembrane region" description="Helical" evidence="7">
    <location>
        <begin position="166"/>
        <end position="190"/>
    </location>
</feature>
<dbReference type="InterPro" id="IPR017871">
    <property type="entry name" value="ABC_transporter-like_CS"/>
</dbReference>
<evidence type="ECO:0000256" key="4">
    <source>
        <dbReference type="ARBA" id="ARBA00022840"/>
    </source>
</evidence>
<dbReference type="SMART" id="SM00382">
    <property type="entry name" value="AAA"/>
    <property type="match status" value="1"/>
</dbReference>
<evidence type="ECO:0000259" key="8">
    <source>
        <dbReference type="PROSITE" id="PS50893"/>
    </source>
</evidence>
<dbReference type="SUPFAM" id="SSF90123">
    <property type="entry name" value="ABC transporter transmembrane region"/>
    <property type="match status" value="1"/>
</dbReference>
<dbReference type="PROSITE" id="PS50893">
    <property type="entry name" value="ABC_TRANSPORTER_2"/>
    <property type="match status" value="1"/>
</dbReference>
<feature type="transmembrane region" description="Helical" evidence="7">
    <location>
        <begin position="263"/>
        <end position="285"/>
    </location>
</feature>
<feature type="transmembrane region" description="Helical" evidence="7">
    <location>
        <begin position="73"/>
        <end position="91"/>
    </location>
</feature>
<feature type="domain" description="ABC transporter" evidence="8">
    <location>
        <begin position="357"/>
        <end position="600"/>
    </location>
</feature>
<evidence type="ECO:0000256" key="1">
    <source>
        <dbReference type="ARBA" id="ARBA00004651"/>
    </source>
</evidence>
<keyword evidence="3" id="KW-0547">Nucleotide-binding</keyword>
<dbReference type="InterPro" id="IPR003593">
    <property type="entry name" value="AAA+_ATPase"/>
</dbReference>
<keyword evidence="2 7" id="KW-0812">Transmembrane</keyword>
<dbReference type="EMBL" id="SLWS01000003">
    <property type="protein sequence ID" value="TCO60819.1"/>
    <property type="molecule type" value="Genomic_DNA"/>
</dbReference>
<dbReference type="Gene3D" id="3.40.50.300">
    <property type="entry name" value="P-loop containing nucleotide triphosphate hydrolases"/>
    <property type="match status" value="1"/>
</dbReference>
<dbReference type="Pfam" id="PF00005">
    <property type="entry name" value="ABC_tran"/>
    <property type="match status" value="1"/>
</dbReference>
<protein>
    <submittedName>
        <fullName evidence="9">ATP-binding cassette subfamily B protein</fullName>
    </submittedName>
</protein>
<dbReference type="AlphaFoldDB" id="A0A4R2JUV2"/>
<proteinExistence type="predicted"/>
<feature type="transmembrane region" description="Helical" evidence="7">
    <location>
        <begin position="291"/>
        <end position="310"/>
    </location>
</feature>
<sequence length="614" mass="65582">MISAKLRAWWGSPVVWTVRFLPGVSAGLAAALCLLVLVNGLLPAVAILASGMIVGAVPGTVSRGFDSADGRTAVWALVLMGVAFVGQQVVARLSASVAGTVGARLDGRLQQRAIVAVNGPVGVRHLDDPAVQNQVSRVAGMGVGGYTPGGAVTGLTTRAGQWVQGVAAVVLIAFYQWWLAALIFAAQLVWGRVTRREYARQTKALVSQTGLLRRADYFRDLALTGGAAKEIRVFGLADWLVDRFRTEWTDAMAKVWAQRGTDVLSALALCFVLAANFLAFFLLGWDAARQAIGLGALVIFLRAVMSVATVSTRGRQDLQISHGVAAIPALLALEAAAAGVPTVSGRPVPVDVPKSEVAFHGVTFAYQGATTPVLKGFDLVIPSGRAMAVVGVNGAGKTTLVKLLARLYDPDDGQITVDGVDVREFDAHEWQRRIAAIFQDFTRYELSVRDNVTFGAIGNAGDERLLRRAAERAGIRERVEALDHGWDTLLTRQRAGGAELSGGEWQRVALARALFAVEAGAKILVLDEPTANLDVRAEAAFYERFLALTQGVTTIVVSHRFSTVRKADQICVVDGGKVLELGSHDELLAKRGRYAEMFASQSDHFLDQTPGEPK</sequence>
<dbReference type="InterPro" id="IPR039421">
    <property type="entry name" value="Type_1_exporter"/>
</dbReference>
<evidence type="ECO:0000313" key="9">
    <source>
        <dbReference type="EMBL" id="TCO60819.1"/>
    </source>
</evidence>
<keyword evidence="4 9" id="KW-0067">ATP-binding</keyword>
<evidence type="ECO:0000256" key="5">
    <source>
        <dbReference type="ARBA" id="ARBA00022989"/>
    </source>
</evidence>
<dbReference type="Gene3D" id="1.20.1560.10">
    <property type="entry name" value="ABC transporter type 1, transmembrane domain"/>
    <property type="match status" value="1"/>
</dbReference>
<comment type="subcellular location">
    <subcellularLocation>
        <location evidence="1">Cell membrane</location>
        <topology evidence="1">Multi-pass membrane protein</topology>
    </subcellularLocation>
</comment>
<evidence type="ECO:0000256" key="6">
    <source>
        <dbReference type="ARBA" id="ARBA00023136"/>
    </source>
</evidence>
<evidence type="ECO:0000256" key="3">
    <source>
        <dbReference type="ARBA" id="ARBA00022741"/>
    </source>
</evidence>
<dbReference type="GO" id="GO:0034040">
    <property type="term" value="F:ATPase-coupled lipid transmembrane transporter activity"/>
    <property type="evidence" value="ECO:0007669"/>
    <property type="project" value="TreeGrafter"/>
</dbReference>